<dbReference type="GO" id="GO:0052621">
    <property type="term" value="F:diguanylate cyclase activity"/>
    <property type="evidence" value="ECO:0007669"/>
    <property type="project" value="UniProtKB-EC"/>
</dbReference>
<evidence type="ECO:0000256" key="3">
    <source>
        <dbReference type="SAM" id="Coils"/>
    </source>
</evidence>
<keyword evidence="3" id="KW-0175">Coiled coil</keyword>
<dbReference type="SMART" id="SM00267">
    <property type="entry name" value="GGDEF"/>
    <property type="match status" value="1"/>
</dbReference>
<sequence>MATSVSQVIKESIQTMKERGLMLTPDNYAEVFCEIAKKNGVIVPDCQKLEKYSARLNDELKAQLKQKNVRNLDELFAFMAARLNSPGLAEYPKLINALVAMNKKVFQAVASLHNKNAKNLAEASSEALNRRLDAQAIDRIKDKWFDFLTDYDDSFLKRLGVYGVKNFSDLRDIVSELEDVLTKEQACEKLVPLVSDMLRPSITDKIDGEIEKVNKILKSDPKLLEDFSVRKNIENLTKKRIELDRAEVSTKVGSLDKVLDGINEQIASLISSSSKSSSQMQFIKNDLNSINLNEDSFEGIRDKLKNIADTLDVEVKQLGEQMLSDQQTIKELQAKVSKLEVELESAKAESKEDFLTKTATKKALMEELGRLEIDFLQQNADYAVCFFDIDHFKNINDIYGHDAGDVIIASVGKTLRGNSREVDFVARYGGEEFVVLLPGFDIAQSIEFADKVRDVLKNSKFLYKDERISVTVSCGVAIRSQNQSQAAVLEASDKMLYQAKQNGRDQVMPKI</sequence>
<dbReference type="eggNOG" id="COG3706">
    <property type="taxonomic scope" value="Bacteria"/>
</dbReference>
<dbReference type="InterPro" id="IPR000160">
    <property type="entry name" value="GGDEF_dom"/>
</dbReference>
<keyword evidence="6" id="KW-1185">Reference proteome</keyword>
<dbReference type="STRING" id="553219.CAMSH0001_1757"/>
<dbReference type="EMBL" id="ACVQ01000005">
    <property type="protein sequence ID" value="EET80608.1"/>
    <property type="molecule type" value="Genomic_DNA"/>
</dbReference>
<dbReference type="Gene3D" id="3.30.70.270">
    <property type="match status" value="1"/>
</dbReference>
<evidence type="ECO:0000313" key="5">
    <source>
        <dbReference type="EMBL" id="EET80608.1"/>
    </source>
</evidence>
<dbReference type="FunFam" id="3.30.70.270:FF:000001">
    <property type="entry name" value="Diguanylate cyclase domain protein"/>
    <property type="match status" value="1"/>
</dbReference>
<dbReference type="AlphaFoldDB" id="C6RD41"/>
<dbReference type="GeneID" id="60990691"/>
<feature type="domain" description="GGDEF" evidence="4">
    <location>
        <begin position="380"/>
        <end position="511"/>
    </location>
</feature>
<dbReference type="InterPro" id="IPR050469">
    <property type="entry name" value="Diguanylate_Cyclase"/>
</dbReference>
<dbReference type="InterPro" id="IPR043128">
    <property type="entry name" value="Rev_trsase/Diguanyl_cyclase"/>
</dbReference>
<dbReference type="RefSeq" id="WP_002946619.1">
    <property type="nucleotide sequence ID" value="NZ_ACVQ01000005.1"/>
</dbReference>
<dbReference type="InterPro" id="IPR029787">
    <property type="entry name" value="Nucleotide_cyclase"/>
</dbReference>
<dbReference type="Pfam" id="PF00990">
    <property type="entry name" value="GGDEF"/>
    <property type="match status" value="1"/>
</dbReference>
<evidence type="ECO:0000259" key="4">
    <source>
        <dbReference type="PROSITE" id="PS50887"/>
    </source>
</evidence>
<evidence type="ECO:0000256" key="1">
    <source>
        <dbReference type="ARBA" id="ARBA00012528"/>
    </source>
</evidence>
<evidence type="ECO:0000256" key="2">
    <source>
        <dbReference type="ARBA" id="ARBA00034247"/>
    </source>
</evidence>
<reference evidence="5 6" key="1">
    <citation type="submission" date="2009-07" db="EMBL/GenBank/DDBJ databases">
        <authorList>
            <person name="Madupu R."/>
            <person name="Sebastian Y."/>
            <person name="Durkin A.S."/>
            <person name="Torralba M."/>
            <person name="Methe B."/>
            <person name="Sutton G.G."/>
            <person name="Strausberg R.L."/>
            <person name="Nelson K.E."/>
        </authorList>
    </citation>
    <scope>NUCLEOTIDE SEQUENCE [LARGE SCALE GENOMIC DNA]</scope>
    <source>
        <strain evidence="5 6">RM3277</strain>
    </source>
</reference>
<comment type="caution">
    <text evidence="5">The sequence shown here is derived from an EMBL/GenBank/DDBJ whole genome shotgun (WGS) entry which is preliminary data.</text>
</comment>
<feature type="coiled-coil region" evidence="3">
    <location>
        <begin position="301"/>
        <end position="349"/>
    </location>
</feature>
<dbReference type="NCBIfam" id="TIGR00254">
    <property type="entry name" value="GGDEF"/>
    <property type="match status" value="1"/>
</dbReference>
<protein>
    <recommendedName>
        <fullName evidence="1">diguanylate cyclase</fullName>
        <ecNumber evidence="1">2.7.7.65</ecNumber>
    </recommendedName>
</protein>
<dbReference type="PANTHER" id="PTHR45138">
    <property type="entry name" value="REGULATORY COMPONENTS OF SENSORY TRANSDUCTION SYSTEM"/>
    <property type="match status" value="1"/>
</dbReference>
<dbReference type="SUPFAM" id="SSF55073">
    <property type="entry name" value="Nucleotide cyclase"/>
    <property type="match status" value="1"/>
</dbReference>
<dbReference type="CDD" id="cd01949">
    <property type="entry name" value="GGDEF"/>
    <property type="match status" value="1"/>
</dbReference>
<dbReference type="OrthoDB" id="9779960at2"/>
<accession>C6RD41</accession>
<organism evidence="5 6">
    <name type="scientific">Campylobacter showae RM3277</name>
    <dbReference type="NCBI Taxonomy" id="553219"/>
    <lineage>
        <taxon>Bacteria</taxon>
        <taxon>Pseudomonadati</taxon>
        <taxon>Campylobacterota</taxon>
        <taxon>Epsilonproteobacteria</taxon>
        <taxon>Campylobacterales</taxon>
        <taxon>Campylobacteraceae</taxon>
        <taxon>Campylobacter</taxon>
    </lineage>
</organism>
<dbReference type="Proteomes" id="UP000003107">
    <property type="component" value="Unassembled WGS sequence"/>
</dbReference>
<gene>
    <name evidence="5" type="ORF">CAMSH0001_1757</name>
</gene>
<dbReference type="PROSITE" id="PS50887">
    <property type="entry name" value="GGDEF"/>
    <property type="match status" value="1"/>
</dbReference>
<dbReference type="PANTHER" id="PTHR45138:SF9">
    <property type="entry name" value="DIGUANYLATE CYCLASE DGCM-RELATED"/>
    <property type="match status" value="1"/>
</dbReference>
<proteinExistence type="predicted"/>
<evidence type="ECO:0000313" key="6">
    <source>
        <dbReference type="Proteomes" id="UP000003107"/>
    </source>
</evidence>
<name>C6RD41_9BACT</name>
<comment type="catalytic activity">
    <reaction evidence="2">
        <text>2 GTP = 3',3'-c-di-GMP + 2 diphosphate</text>
        <dbReference type="Rhea" id="RHEA:24898"/>
        <dbReference type="ChEBI" id="CHEBI:33019"/>
        <dbReference type="ChEBI" id="CHEBI:37565"/>
        <dbReference type="ChEBI" id="CHEBI:58805"/>
        <dbReference type="EC" id="2.7.7.65"/>
    </reaction>
</comment>
<dbReference type="EC" id="2.7.7.65" evidence="1"/>